<sequence>MLPVELARTAKESRIKRAAHLAEARYWKVCGNRRMKQLALQLARNERMNNFYFLGDAPF</sequence>
<organism evidence="1 2">
    <name type="scientific">Raoultella ornithinolytica</name>
    <name type="common">Klebsiella ornithinolytica</name>
    <dbReference type="NCBI Taxonomy" id="54291"/>
    <lineage>
        <taxon>Bacteria</taxon>
        <taxon>Pseudomonadati</taxon>
        <taxon>Pseudomonadota</taxon>
        <taxon>Gammaproteobacteria</taxon>
        <taxon>Enterobacterales</taxon>
        <taxon>Enterobacteriaceae</taxon>
        <taxon>Klebsiella/Raoultella group</taxon>
        <taxon>Raoultella</taxon>
    </lineage>
</organism>
<comment type="caution">
    <text evidence="1">The sequence shown here is derived from an EMBL/GenBank/DDBJ whole genome shotgun (WGS) entry which is preliminary data.</text>
</comment>
<accession>A0ABD7QNS2</accession>
<dbReference type="EMBL" id="SLYQ01000001">
    <property type="protein sequence ID" value="TCQ76430.1"/>
    <property type="molecule type" value="Genomic_DNA"/>
</dbReference>
<gene>
    <name evidence="1" type="ORF">EC841_101239</name>
</gene>
<evidence type="ECO:0000313" key="1">
    <source>
        <dbReference type="EMBL" id="TCQ76430.1"/>
    </source>
</evidence>
<reference evidence="1 2" key="1">
    <citation type="submission" date="2019-03" db="EMBL/GenBank/DDBJ databases">
        <title>Genomic analyses of the natural microbiome of Caenorhabditis elegans.</title>
        <authorList>
            <person name="Samuel B."/>
        </authorList>
    </citation>
    <scope>NUCLEOTIDE SEQUENCE [LARGE SCALE GENOMIC DNA]</scope>
    <source>
        <strain evidence="1 2">JUb54</strain>
    </source>
</reference>
<dbReference type="AlphaFoldDB" id="A0ABD7QNS2"/>
<name>A0ABD7QNS2_RAOOR</name>
<proteinExistence type="predicted"/>
<protein>
    <submittedName>
        <fullName evidence="1">Uncharacterized protein</fullName>
    </submittedName>
</protein>
<dbReference type="Proteomes" id="UP000295263">
    <property type="component" value="Unassembled WGS sequence"/>
</dbReference>
<evidence type="ECO:0000313" key="2">
    <source>
        <dbReference type="Proteomes" id="UP000295263"/>
    </source>
</evidence>
<dbReference type="RefSeq" id="WP_132510062.1">
    <property type="nucleotide sequence ID" value="NZ_SLYQ01000001.1"/>
</dbReference>